<dbReference type="OrthoDB" id="9804625at2"/>
<evidence type="ECO:0000256" key="1">
    <source>
        <dbReference type="ARBA" id="ARBA00022741"/>
    </source>
</evidence>
<organism evidence="7 8">
    <name type="scientific">Suttonella ornithocola</name>
    <dbReference type="NCBI Taxonomy" id="279832"/>
    <lineage>
        <taxon>Bacteria</taxon>
        <taxon>Pseudomonadati</taxon>
        <taxon>Pseudomonadota</taxon>
        <taxon>Gammaproteobacteria</taxon>
        <taxon>Cardiobacteriales</taxon>
        <taxon>Cardiobacteriaceae</taxon>
        <taxon>Suttonella</taxon>
    </lineage>
</organism>
<comment type="catalytic activity">
    <reaction evidence="4 5">
        <text>5-amino-1-(5-phospho-beta-D-ribosyl)imidazole + hydrogencarbonate + ATP = 5-carboxyamino-1-(5-phospho-D-ribosyl)imidazole + ADP + phosphate + 2 H(+)</text>
        <dbReference type="Rhea" id="RHEA:19317"/>
        <dbReference type="ChEBI" id="CHEBI:15378"/>
        <dbReference type="ChEBI" id="CHEBI:17544"/>
        <dbReference type="ChEBI" id="CHEBI:30616"/>
        <dbReference type="ChEBI" id="CHEBI:43474"/>
        <dbReference type="ChEBI" id="CHEBI:58730"/>
        <dbReference type="ChEBI" id="CHEBI:137981"/>
        <dbReference type="ChEBI" id="CHEBI:456216"/>
        <dbReference type="EC" id="6.3.4.18"/>
    </reaction>
</comment>
<feature type="binding site" evidence="4">
    <location>
        <position position="135"/>
    </location>
    <ligand>
        <name>ATP</name>
        <dbReference type="ChEBI" id="CHEBI:30616"/>
    </ligand>
</feature>
<evidence type="ECO:0000259" key="6">
    <source>
        <dbReference type="PROSITE" id="PS50975"/>
    </source>
</evidence>
<keyword evidence="1 4" id="KW-0547">Nucleotide-binding</keyword>
<dbReference type="PROSITE" id="PS50975">
    <property type="entry name" value="ATP_GRASP"/>
    <property type="match status" value="1"/>
</dbReference>
<dbReference type="InterPro" id="IPR011761">
    <property type="entry name" value="ATP-grasp"/>
</dbReference>
<evidence type="ECO:0000313" key="8">
    <source>
        <dbReference type="Proteomes" id="UP000254601"/>
    </source>
</evidence>
<protein>
    <recommendedName>
        <fullName evidence="4 5">N5-carboxyaminoimidazole ribonucleotide synthase</fullName>
        <shortName evidence="4 5">N5-CAIR synthase</shortName>
        <ecNumber evidence="4 5">6.3.4.18</ecNumber>
    </recommendedName>
    <alternativeName>
        <fullName evidence="4 5">5-(carboxyamino)imidazole ribonucleotide synthetase</fullName>
    </alternativeName>
</protein>
<dbReference type="InterPro" id="IPR054350">
    <property type="entry name" value="PurT/PurK_preATP-grasp"/>
</dbReference>
<dbReference type="EMBL" id="UHIC01000001">
    <property type="protein sequence ID" value="SUO97020.1"/>
    <property type="molecule type" value="Genomic_DNA"/>
</dbReference>
<dbReference type="GO" id="GO:0005829">
    <property type="term" value="C:cytosol"/>
    <property type="evidence" value="ECO:0007669"/>
    <property type="project" value="TreeGrafter"/>
</dbReference>
<proteinExistence type="inferred from homology"/>
<dbReference type="InterPro" id="IPR016185">
    <property type="entry name" value="PreATP-grasp_dom_sf"/>
</dbReference>
<comment type="function">
    <text evidence="4">Catalyzes the ATP-dependent conversion of 5-aminoimidazole ribonucleotide (AIR) and HCO(3)(-) to N5-carboxyaminoimidazole ribonucleotide (N5-CAIR).</text>
</comment>
<dbReference type="Gene3D" id="3.30.1490.20">
    <property type="entry name" value="ATP-grasp fold, A domain"/>
    <property type="match status" value="1"/>
</dbReference>
<dbReference type="InterPro" id="IPR005875">
    <property type="entry name" value="PurK"/>
</dbReference>
<dbReference type="NCBIfam" id="NF004679">
    <property type="entry name" value="PRK06019.1-5"/>
    <property type="match status" value="1"/>
</dbReference>
<comment type="subunit">
    <text evidence="4 5">Homodimer.</text>
</comment>
<evidence type="ECO:0000256" key="2">
    <source>
        <dbReference type="ARBA" id="ARBA00022755"/>
    </source>
</evidence>
<dbReference type="EC" id="6.3.4.18" evidence="4 5"/>
<evidence type="ECO:0000256" key="4">
    <source>
        <dbReference type="HAMAP-Rule" id="MF_01928"/>
    </source>
</evidence>
<sequence>MRIGLLGGGQLGRMFLQVAANYPYTVKVLDPQVNAPCAHLCDEFVVGDFADAETVTVFGADCDVVGIEIEHVSVEGLRRLEKQGVRVVPSPDVLEIIQDKGLQKQFYQQHGIATAPFSLAETAADIQIAPPFVQKTRKGGYDGKGVQVIRQSDDMSSLWDVPSVIETLCPIEKEIAAIVAVDANGQQKLYPLVEMVFDEALNLVDVVQMPVQLSDEIIAEAERLALKVATAFGKEGLYAVEMFVTQSGEVWVNETACRVHNSGHLTIEACVCSQFEQMWRILAQQPLGETTALSSAAMLNLVGGKRQQGEARLSHLDDLLRQPRVYVHWYGKNEVRPGRKMGHVTLTAEQSTALPTMIQSIKPFLSVEAKS</sequence>
<keyword evidence="3 4" id="KW-0067">ATP-binding</keyword>
<comment type="similarity">
    <text evidence="4 5">Belongs to the PurK/PurT family.</text>
</comment>
<dbReference type="Proteomes" id="UP000254601">
    <property type="component" value="Unassembled WGS sequence"/>
</dbReference>
<feature type="binding site" evidence="4">
    <location>
        <position position="174"/>
    </location>
    <ligand>
        <name>ATP</name>
        <dbReference type="ChEBI" id="CHEBI:30616"/>
    </ligand>
</feature>
<dbReference type="GO" id="GO:0046872">
    <property type="term" value="F:metal ion binding"/>
    <property type="evidence" value="ECO:0007669"/>
    <property type="project" value="InterPro"/>
</dbReference>
<dbReference type="GO" id="GO:0034028">
    <property type="term" value="F:5-(carboxyamino)imidazole ribonucleotide synthase activity"/>
    <property type="evidence" value="ECO:0007669"/>
    <property type="project" value="UniProtKB-UniRule"/>
</dbReference>
<dbReference type="Gene3D" id="3.30.470.20">
    <property type="entry name" value="ATP-grasp fold, B domain"/>
    <property type="match status" value="1"/>
</dbReference>
<dbReference type="Pfam" id="PF22660">
    <property type="entry name" value="RS_preATP-grasp-like"/>
    <property type="match status" value="1"/>
</dbReference>
<dbReference type="RefSeq" id="WP_115306108.1">
    <property type="nucleotide sequence ID" value="NZ_UHIC01000001.1"/>
</dbReference>
<reference evidence="7 8" key="1">
    <citation type="submission" date="2018-06" db="EMBL/GenBank/DDBJ databases">
        <authorList>
            <consortium name="Pathogen Informatics"/>
            <person name="Doyle S."/>
        </authorList>
    </citation>
    <scope>NUCLEOTIDE SEQUENCE [LARGE SCALE GENOMIC DNA]</scope>
    <source>
        <strain evidence="7 8">NCTC13337</strain>
    </source>
</reference>
<dbReference type="Pfam" id="PF17769">
    <property type="entry name" value="PurK_C"/>
    <property type="match status" value="1"/>
</dbReference>
<feature type="binding site" evidence="4">
    <location>
        <position position="100"/>
    </location>
    <ligand>
        <name>ATP</name>
        <dbReference type="ChEBI" id="CHEBI:30616"/>
    </ligand>
</feature>
<dbReference type="GO" id="GO:0004638">
    <property type="term" value="F:phosphoribosylaminoimidazole carboxylase activity"/>
    <property type="evidence" value="ECO:0007669"/>
    <property type="project" value="InterPro"/>
</dbReference>
<keyword evidence="8" id="KW-1185">Reference proteome</keyword>
<accession>A0A380MWN7</accession>
<evidence type="ECO:0000256" key="5">
    <source>
        <dbReference type="RuleBase" id="RU361200"/>
    </source>
</evidence>
<comment type="function">
    <text evidence="5">Catalyzes the ATP-dependent conversion of 5-aminoimidazole ribonucleotide (AIR) and HCO(3)- to N5-carboxyaminoimidazole ribonucleotide (N5-CAIR).</text>
</comment>
<gene>
    <name evidence="4 5 7" type="primary">purK</name>
    <name evidence="7" type="ORF">NCTC13337_02128</name>
</gene>
<dbReference type="GO" id="GO:0005524">
    <property type="term" value="F:ATP binding"/>
    <property type="evidence" value="ECO:0007669"/>
    <property type="project" value="UniProtKB-UniRule"/>
</dbReference>
<dbReference type="InterPro" id="IPR011054">
    <property type="entry name" value="Rudment_hybrid_motif"/>
</dbReference>
<dbReference type="InterPro" id="IPR013815">
    <property type="entry name" value="ATP_grasp_subdomain_1"/>
</dbReference>
<evidence type="ECO:0000313" key="7">
    <source>
        <dbReference type="EMBL" id="SUO97020.1"/>
    </source>
</evidence>
<evidence type="ECO:0000256" key="3">
    <source>
        <dbReference type="ARBA" id="ARBA00022840"/>
    </source>
</evidence>
<feature type="domain" description="ATP-grasp" evidence="6">
    <location>
        <begin position="104"/>
        <end position="283"/>
    </location>
</feature>
<dbReference type="PANTHER" id="PTHR11609">
    <property type="entry name" value="PURINE BIOSYNTHESIS PROTEIN 6/7, PUR6/7"/>
    <property type="match status" value="1"/>
</dbReference>
<dbReference type="NCBIfam" id="TIGR01161">
    <property type="entry name" value="purK"/>
    <property type="match status" value="1"/>
</dbReference>
<dbReference type="GO" id="GO:0006189">
    <property type="term" value="P:'de novo' IMP biosynthetic process"/>
    <property type="evidence" value="ECO:0007669"/>
    <property type="project" value="UniProtKB-UniRule"/>
</dbReference>
<keyword evidence="4 5" id="KW-0436">Ligase</keyword>
<comment type="pathway">
    <text evidence="4 5">Purine metabolism; IMP biosynthesis via de novo pathway; 5-amino-1-(5-phospho-D-ribosyl)imidazole-4-carboxylate from 5-amino-1-(5-phospho-D-ribosyl)imidazole (N5-CAIR route): step 1/2.</text>
</comment>
<name>A0A380MWN7_9GAMM</name>
<keyword evidence="2 4" id="KW-0658">Purine biosynthesis</keyword>
<dbReference type="SUPFAM" id="SSF56059">
    <property type="entry name" value="Glutathione synthetase ATP-binding domain-like"/>
    <property type="match status" value="1"/>
</dbReference>
<dbReference type="InterPro" id="IPR040686">
    <property type="entry name" value="PurK_C"/>
</dbReference>
<dbReference type="UniPathway" id="UPA00074">
    <property type="reaction ID" value="UER00942"/>
</dbReference>
<dbReference type="HAMAP" id="MF_01928">
    <property type="entry name" value="PurK"/>
    <property type="match status" value="1"/>
</dbReference>
<dbReference type="SUPFAM" id="SSF52440">
    <property type="entry name" value="PreATP-grasp domain"/>
    <property type="match status" value="1"/>
</dbReference>
<dbReference type="PANTHER" id="PTHR11609:SF5">
    <property type="entry name" value="PHOSPHORIBOSYLAMINOIMIDAZOLE CARBOXYLASE"/>
    <property type="match status" value="1"/>
</dbReference>
<comment type="caution">
    <text evidence="4">Lacks conserved residue(s) required for the propagation of feature annotation.</text>
</comment>
<dbReference type="Pfam" id="PF02222">
    <property type="entry name" value="ATP-grasp"/>
    <property type="match status" value="1"/>
</dbReference>
<dbReference type="InterPro" id="IPR003135">
    <property type="entry name" value="ATP-grasp_carboxylate-amine"/>
</dbReference>
<feature type="binding site" evidence="4">
    <location>
        <begin position="253"/>
        <end position="254"/>
    </location>
    <ligand>
        <name>ATP</name>
        <dbReference type="ChEBI" id="CHEBI:30616"/>
    </ligand>
</feature>
<dbReference type="AlphaFoldDB" id="A0A380MWN7"/>
<dbReference type="Gene3D" id="3.40.50.20">
    <property type="match status" value="1"/>
</dbReference>
<dbReference type="SUPFAM" id="SSF51246">
    <property type="entry name" value="Rudiment single hybrid motif"/>
    <property type="match status" value="1"/>
</dbReference>